<dbReference type="Proteomes" id="UP000242414">
    <property type="component" value="Unassembled WGS sequence"/>
</dbReference>
<feature type="non-terminal residue" evidence="1">
    <location>
        <position position="1"/>
    </location>
</feature>
<organism evidence="1">
    <name type="scientific">Rhizopus microsporus var. microsporus</name>
    <dbReference type="NCBI Taxonomy" id="86635"/>
    <lineage>
        <taxon>Eukaryota</taxon>
        <taxon>Fungi</taxon>
        <taxon>Fungi incertae sedis</taxon>
        <taxon>Mucoromycota</taxon>
        <taxon>Mucoromycotina</taxon>
        <taxon>Mucoromycetes</taxon>
        <taxon>Mucorales</taxon>
        <taxon>Mucorineae</taxon>
        <taxon>Rhizopodaceae</taxon>
        <taxon>Rhizopus</taxon>
    </lineage>
</organism>
<protein>
    <submittedName>
        <fullName evidence="1">Uncharacterized protein</fullName>
    </submittedName>
</protein>
<sequence>DIHKYENFLAVLQQACSQANRQLSKASKRLLEDVKNPELRKGQSGVWMIASLM</sequence>
<dbReference type="EMBL" id="KV921881">
    <property type="protein sequence ID" value="ORE08963.1"/>
    <property type="molecule type" value="Genomic_DNA"/>
</dbReference>
<reference evidence="1" key="1">
    <citation type="journal article" date="2016" name="Proc. Natl. Acad. Sci. U.S.A.">
        <title>Lipid metabolic changes in an early divergent fungus govern the establishment of a mutualistic symbiosis with endobacteria.</title>
        <authorList>
            <person name="Lastovetsky O.A."/>
            <person name="Gaspar M.L."/>
            <person name="Mondo S.J."/>
            <person name="LaButti K.M."/>
            <person name="Sandor L."/>
            <person name="Grigoriev I.V."/>
            <person name="Henry S.A."/>
            <person name="Pawlowska T.E."/>
        </authorList>
    </citation>
    <scope>NUCLEOTIDE SEQUENCE [LARGE SCALE GENOMIC DNA]</scope>
    <source>
        <strain evidence="1">ATCC 52814</strain>
    </source>
</reference>
<evidence type="ECO:0000313" key="1">
    <source>
        <dbReference type="EMBL" id="ORE08963.1"/>
    </source>
</evidence>
<dbReference type="AlphaFoldDB" id="A0A1X0RAA4"/>
<name>A0A1X0RAA4_RHIZD</name>
<proteinExistence type="predicted"/>
<dbReference type="VEuPathDB" id="FungiDB:BCV72DRAFT_321598"/>
<accession>A0A1X0RAA4</accession>
<gene>
    <name evidence="1" type="ORF">BCV72DRAFT_321598</name>
</gene>